<feature type="transmembrane region" description="Helical" evidence="12">
    <location>
        <begin position="120"/>
        <end position="140"/>
    </location>
</feature>
<feature type="transmembrane region" description="Helical" evidence="12">
    <location>
        <begin position="213"/>
        <end position="235"/>
    </location>
</feature>
<evidence type="ECO:0000256" key="8">
    <source>
        <dbReference type="ARBA" id="ARBA00023136"/>
    </source>
</evidence>
<feature type="transmembrane region" description="Helical" evidence="12">
    <location>
        <begin position="18"/>
        <end position="34"/>
    </location>
</feature>
<evidence type="ECO:0000313" key="14">
    <source>
        <dbReference type="Proteomes" id="UP000244978"/>
    </source>
</evidence>
<feature type="transmembrane region" description="Helical" evidence="12">
    <location>
        <begin position="54"/>
        <end position="85"/>
    </location>
</feature>
<evidence type="ECO:0000256" key="12">
    <source>
        <dbReference type="SAM" id="Phobius"/>
    </source>
</evidence>
<keyword evidence="5" id="KW-0762">Sugar transport</keyword>
<feature type="transmembrane region" description="Helical" evidence="12">
    <location>
        <begin position="176"/>
        <end position="193"/>
    </location>
</feature>
<dbReference type="Proteomes" id="UP000244978">
    <property type="component" value="Unassembled WGS sequence"/>
</dbReference>
<proteinExistence type="predicted"/>
<keyword evidence="7 12" id="KW-1133">Transmembrane helix</keyword>
<dbReference type="PANTHER" id="PTHR32196:SF32">
    <property type="entry name" value="XYLOSE TRANSPORT SYSTEM PERMEASE PROTEIN XYLH"/>
    <property type="match status" value="1"/>
</dbReference>
<sequence length="450" mass="46940">MSALTESLGFLASRMRQIGIFIALIVIVLLFQVLTDGRLLTAGNVSNIIVQNSYILILAIGMVMLIIAGHIDLSVGSVAAFVGAISGIMIQSWGTPWWVAIIASLLVGALVGAWQGFWIAYVGIPAFIVTLAGMLIFRGLTQIVLGNQRITPFPNEYRQLGGGYVFPQLFPASASAAEWITVGLGVIALIMLVSSQLKGRISRVKYGLEVEPLAWFVAKLAFTGVLVLGLTYLLGIAPGSRGTPIVLLVLGVLVVVYTAVMNRSVFGRHIYARGGNLHAAQLSGIKTQKVDFYLFVNMGVLAALAGLVFTGRLNSAGPGAGNLFELDAIAAAFIGGAAVTGGIGTVTGAITGGLIMGVLNNGMSLMGVSTDYQQFIKGMVLLLAVAFDVFNKRRSGGRRATPKSWAVVDKAKGDDKPKDTGKPGAPQAGATTPPAPEAPAADTRVGVSGE</sequence>
<evidence type="ECO:0000256" key="9">
    <source>
        <dbReference type="ARBA" id="ARBA00035611"/>
    </source>
</evidence>
<keyword evidence="8 12" id="KW-0472">Membrane</keyword>
<dbReference type="KEGG" id="salc:C2138_10560"/>
<evidence type="ECO:0000256" key="4">
    <source>
        <dbReference type="ARBA" id="ARBA00022519"/>
    </source>
</evidence>
<gene>
    <name evidence="13" type="ORF">DF220_05735</name>
</gene>
<dbReference type="GO" id="GO:0022857">
    <property type="term" value="F:transmembrane transporter activity"/>
    <property type="evidence" value="ECO:0007669"/>
    <property type="project" value="InterPro"/>
</dbReference>
<dbReference type="InterPro" id="IPR001851">
    <property type="entry name" value="ABC_transp_permease"/>
</dbReference>
<comment type="function">
    <text evidence="9">Part of the binding-protein-dependent transport system for D-xylose. Probably responsible for the translocation of the substrate across the membrane.</text>
</comment>
<keyword evidence="6 12" id="KW-0812">Transmembrane</keyword>
<evidence type="ECO:0000256" key="1">
    <source>
        <dbReference type="ARBA" id="ARBA00004651"/>
    </source>
</evidence>
<dbReference type="GO" id="GO:0005886">
    <property type="term" value="C:plasma membrane"/>
    <property type="evidence" value="ECO:0007669"/>
    <property type="project" value="UniProtKB-SubCell"/>
</dbReference>
<dbReference type="PANTHER" id="PTHR32196">
    <property type="entry name" value="ABC TRANSPORTER PERMEASE PROTEIN YPHD-RELATED-RELATED"/>
    <property type="match status" value="1"/>
</dbReference>
<comment type="caution">
    <text evidence="13">The sequence shown here is derived from an EMBL/GenBank/DDBJ whole genome shotgun (WGS) entry which is preliminary data.</text>
</comment>
<evidence type="ECO:0000256" key="5">
    <source>
        <dbReference type="ARBA" id="ARBA00022597"/>
    </source>
</evidence>
<organism evidence="13 14">
    <name type="scientific">Homoserinimonas hongtaonis</name>
    <dbReference type="NCBI Taxonomy" id="2079791"/>
    <lineage>
        <taxon>Bacteria</taxon>
        <taxon>Bacillati</taxon>
        <taxon>Actinomycetota</taxon>
        <taxon>Actinomycetes</taxon>
        <taxon>Micrococcales</taxon>
        <taxon>Microbacteriaceae</taxon>
        <taxon>Homoserinimonas</taxon>
    </lineage>
</organism>
<comment type="subcellular location">
    <subcellularLocation>
        <location evidence="1">Cell membrane</location>
        <topology evidence="1">Multi-pass membrane protein</topology>
    </subcellularLocation>
</comment>
<feature type="transmembrane region" description="Helical" evidence="12">
    <location>
        <begin position="97"/>
        <end position="114"/>
    </location>
</feature>
<protein>
    <recommendedName>
        <fullName evidence="10">Xylose transport system permease protein XylH</fullName>
    </recommendedName>
</protein>
<dbReference type="NCBIfam" id="NF040906">
    <property type="entry name" value="GguB"/>
    <property type="match status" value="1"/>
</dbReference>
<reference evidence="14" key="1">
    <citation type="submission" date="2018-04" db="EMBL/GenBank/DDBJ databases">
        <authorList>
            <person name="Liu S."/>
            <person name="Wang Z."/>
            <person name="Li J."/>
        </authorList>
    </citation>
    <scope>NUCLEOTIDE SEQUENCE [LARGE SCALE GENOMIC DNA]</scope>
    <source>
        <strain evidence="14">S1194</strain>
    </source>
</reference>
<dbReference type="CDD" id="cd06579">
    <property type="entry name" value="TM_PBP1_transp_AraH_like"/>
    <property type="match status" value="1"/>
</dbReference>
<name>A0A2U1T0H8_9MICO</name>
<feature type="transmembrane region" description="Helical" evidence="12">
    <location>
        <begin position="292"/>
        <end position="309"/>
    </location>
</feature>
<keyword evidence="2" id="KW-0813">Transport</keyword>
<feature type="region of interest" description="Disordered" evidence="11">
    <location>
        <begin position="395"/>
        <end position="450"/>
    </location>
</feature>
<evidence type="ECO:0000313" key="13">
    <source>
        <dbReference type="EMBL" id="PWB97381.1"/>
    </source>
</evidence>
<evidence type="ECO:0000256" key="11">
    <source>
        <dbReference type="SAM" id="MobiDB-lite"/>
    </source>
</evidence>
<accession>A0A2U1T0H8</accession>
<keyword evidence="3" id="KW-1003">Cell membrane</keyword>
<dbReference type="EMBL" id="QEEX01000001">
    <property type="protein sequence ID" value="PWB97381.1"/>
    <property type="molecule type" value="Genomic_DNA"/>
</dbReference>
<keyword evidence="14" id="KW-1185">Reference proteome</keyword>
<dbReference type="Pfam" id="PF02653">
    <property type="entry name" value="BPD_transp_2"/>
    <property type="match status" value="1"/>
</dbReference>
<dbReference type="AlphaFoldDB" id="A0A2U1T0H8"/>
<feature type="transmembrane region" description="Helical" evidence="12">
    <location>
        <begin position="242"/>
        <end position="260"/>
    </location>
</feature>
<dbReference type="OrthoDB" id="3468954at2"/>
<evidence type="ECO:0000256" key="2">
    <source>
        <dbReference type="ARBA" id="ARBA00022448"/>
    </source>
</evidence>
<feature type="compositionally biased region" description="Basic and acidic residues" evidence="11">
    <location>
        <begin position="409"/>
        <end position="421"/>
    </location>
</feature>
<evidence type="ECO:0000256" key="10">
    <source>
        <dbReference type="ARBA" id="ARBA00035686"/>
    </source>
</evidence>
<dbReference type="RefSeq" id="WP_108517687.1">
    <property type="nucleotide sequence ID" value="NZ_CP026951.1"/>
</dbReference>
<feature type="transmembrane region" description="Helical" evidence="12">
    <location>
        <begin position="329"/>
        <end position="355"/>
    </location>
</feature>
<feature type="compositionally biased region" description="Low complexity" evidence="11">
    <location>
        <begin position="422"/>
        <end position="432"/>
    </location>
</feature>
<evidence type="ECO:0000256" key="3">
    <source>
        <dbReference type="ARBA" id="ARBA00022475"/>
    </source>
</evidence>
<evidence type="ECO:0000256" key="7">
    <source>
        <dbReference type="ARBA" id="ARBA00022989"/>
    </source>
</evidence>
<evidence type="ECO:0000256" key="6">
    <source>
        <dbReference type="ARBA" id="ARBA00022692"/>
    </source>
</evidence>
<keyword evidence="4" id="KW-0997">Cell inner membrane</keyword>